<evidence type="ECO:0000256" key="1">
    <source>
        <dbReference type="SAM" id="SignalP"/>
    </source>
</evidence>
<keyword evidence="4" id="KW-1185">Reference proteome</keyword>
<dbReference type="RefSeq" id="WP_060940087.1">
    <property type="nucleotide sequence ID" value="NZ_KQ957192.1"/>
</dbReference>
<accession>A0A133QLX9</accession>
<dbReference type="STRING" id="28128.HMPREF3226_00352"/>
<dbReference type="InterPro" id="IPR012334">
    <property type="entry name" value="Pectin_lyas_fold"/>
</dbReference>
<dbReference type="OrthoDB" id="975232at2"/>
<evidence type="ECO:0000259" key="2">
    <source>
        <dbReference type="Pfam" id="PF14873"/>
    </source>
</evidence>
<dbReference type="Gene3D" id="2.60.120.290">
    <property type="entry name" value="Spermadhesin, CUB domain"/>
    <property type="match status" value="1"/>
</dbReference>
<dbReference type="EMBL" id="LRQG01000013">
    <property type="protein sequence ID" value="KXA43906.1"/>
    <property type="molecule type" value="Genomic_DNA"/>
</dbReference>
<proteinExistence type="predicted"/>
<dbReference type="SMART" id="SM00710">
    <property type="entry name" value="PbH1"/>
    <property type="match status" value="5"/>
</dbReference>
<dbReference type="InterPro" id="IPR035914">
    <property type="entry name" value="Sperma_CUB_dom_sf"/>
</dbReference>
<evidence type="ECO:0000313" key="3">
    <source>
        <dbReference type="EMBL" id="KXA43906.1"/>
    </source>
</evidence>
<gene>
    <name evidence="3" type="ORF">HMPREF3226_00352</name>
</gene>
<dbReference type="Proteomes" id="UP000070533">
    <property type="component" value="Unassembled WGS sequence"/>
</dbReference>
<dbReference type="PATRIC" id="fig|28128.5.peg.350"/>
<dbReference type="InterPro" id="IPR026444">
    <property type="entry name" value="Secre_tail"/>
</dbReference>
<dbReference type="InterPro" id="IPR029456">
    <property type="entry name" value="Sialidase_N"/>
</dbReference>
<feature type="signal peptide" evidence="1">
    <location>
        <begin position="1"/>
        <end position="24"/>
    </location>
</feature>
<dbReference type="SUPFAM" id="SSF51126">
    <property type="entry name" value="Pectin lyase-like"/>
    <property type="match status" value="1"/>
</dbReference>
<organism evidence="3 4">
    <name type="scientific">Prevotella corporis</name>
    <dbReference type="NCBI Taxonomy" id="28128"/>
    <lineage>
        <taxon>Bacteria</taxon>
        <taxon>Pseudomonadati</taxon>
        <taxon>Bacteroidota</taxon>
        <taxon>Bacteroidia</taxon>
        <taxon>Bacteroidales</taxon>
        <taxon>Prevotellaceae</taxon>
        <taxon>Prevotella</taxon>
    </lineage>
</organism>
<dbReference type="InterPro" id="IPR027828">
    <property type="entry name" value="DUF4465"/>
</dbReference>
<dbReference type="InterPro" id="IPR011050">
    <property type="entry name" value="Pectin_lyase_fold/virulence"/>
</dbReference>
<feature type="chain" id="PRO_5007458894" description="Sialidase N-terminal domain-containing protein" evidence="1">
    <location>
        <begin position="25"/>
        <end position="1883"/>
    </location>
</feature>
<evidence type="ECO:0000313" key="4">
    <source>
        <dbReference type="Proteomes" id="UP000070533"/>
    </source>
</evidence>
<sequence>MKQRLLSVTLSLVLSAFLALPVVAQTNATIVKLETGDKTITVGDSPVMFYDDGGADGDIAKDLQGTVTFTPQNSSKKIMIDFTMMSLATGTMYGQTVYVYNGTKVTAENLLATFNGTKTGKVKSTSPDGALTVRLKNNAYMKGKGWEATVSQFEPLPMKLDAVEVAQYTEGTVCAGDLNQPILSFNLKTSETAPVLKTQKFSFTTNGTQAQVGHATLYFTKASNKFATTKKLGEAEVTADEFEITTTEPLALFEGNNYFWLAYDIKETVTDGQKIDASLTNVRLSDADHAVGAEGNPDGDRTVENIVVATDGTKTINVNNSIKFKSNVGDATRYEGGNQDRIVIFKPMHAGKTMQIDFESFYLAYSSSSYGVKAKFVIYEGQGTRGKVLWELKSTADKEVGPGKTIRSEAADGALTVLFNPVEHASPYTDKGWVATVSEYAHQPMALKEVTANQLSTEIVAAGAKDQEIISFNIKTVGDQNKLTVNGITLDMKESRESVAKVTVLGTAAKDDAASANVLAEVTELGSANTIDIAFAAPVELAEGDNWFRIRYDVKDEAAAEKKLDAAITAIKLNDQVQNVTADPKGERIIKNILNLKSGNNGTKVVPDDTSLMFYDDGGESGKESKNFDGTITFAPVSPGYGIKLTAKNWTLVYGDKFRVSYGAEAKETPDKEFDSYNKLDFIVSKSADGKLTVNYKTGSYVGNGFAVEVTSVKLQKMAVKSVKTVAVAPEQTLKGQTDLLMLRVDVEAEGDFGSTDVTKFIVNATENAIIGKARIYATDTVSAFSTTKLFAEGASTPYEFDGKYTISDRGVYKFWVAYDIVPTATVGQKATAELASVTSTATLTPKTAVTATTTVKAGFSGNITVGHEEKYKTIQSAIDAVSSGIEGPVNITVKPGIYKEHVKIPQIPGMSAVNVLTIESSTGNYNDVKIYNDNYISSGYSDDQMAREYGIVTFDGGDYVTLRGVEIYTEQTNYPAVVRVRNVSQHVTIENCYLHAPISTSYQQDINLLQMYSPNEANKNNDYITVKNNIFEGGYNGLRLGGTGHVKLPKEIGGQVVGNTFRNQGAKAIYAMKETNAKIIGNTIENNTTDKSDFNGLDLEGEGQIQIEGNKFYLDTKNYSGAINIRSITATAEAPASIINNVVITNSGNNSTYGIKMGRKSENVNVAHNTVRFTGTATKGSVFWANDNMSNVNLTQNLLQNDAGGYIYRFYKTDNVRTVNYSKNNIFTTGKVLAFPKKDVATFDDWKAMSNETGSFNEAVEFLDAKILEPKNEGNLRQTSPLAYVTTDVTGATRDAEHPTIGAYEFDATTDAPQMATDYPSVTNITDNSAVVNVKADKNGKGYIVIKKKGEPVPTKDEIIAAGNTVTFGNGDVASYNATGLEKDETYVAYIVLVDLRGNQGEVVASKEFVATSAPAPIEMKAPKVVAENKTIALGEAANLKATISEGKESYTVKWVNGKHEEVATDVVPTENDDYIVTVTDANGMSASDTCRVMVTGDAVTATFENLYLDKESYWNGRVNKFSSFVSGTYEFDNKCYPEMATWFYYGYSNRTSTTFGGLDDQFNSAVGHGVDGSENYGVAYPQNGKIKVTNKADGDLIRGFYITNTAWVVDAVKNGDGMSKPNPRVGFQKGDFFKLIVTGNKSDGTKKTVDFYLADYRSEKEADHYVIDSWEWLDLRELGEVKSLTFKFDGTKRNAPGANGITTPWYFCFDNFNGERPVKDAGTQSVAETMDIASLFTPDGSDATITYEIVEGTNVNSEVKITDDGKLVVTGKNKEKFTVVVKMTQAGKSQYVRIPVDYTTGIHTVNASADDASVKILSGEIVVTLANTQFKVEVYTTSGLLVEKTYANGRAAVRLPQAAKGIYVVKIDTGNKLISKSIVVK</sequence>
<reference evidence="4" key="1">
    <citation type="submission" date="2016-01" db="EMBL/GenBank/DDBJ databases">
        <authorList>
            <person name="Mitreva M."/>
            <person name="Pepin K.H."/>
            <person name="Mihindukulasuriya K.A."/>
            <person name="Fulton R."/>
            <person name="Fronick C."/>
            <person name="O'Laughlin M."/>
            <person name="Miner T."/>
            <person name="Herter B."/>
            <person name="Rosa B.A."/>
            <person name="Cordes M."/>
            <person name="Tomlinson C."/>
            <person name="Wollam A."/>
            <person name="Palsikar V.B."/>
            <person name="Mardis E.R."/>
            <person name="Wilson R.K."/>
        </authorList>
    </citation>
    <scope>NUCLEOTIDE SEQUENCE [LARGE SCALE GENOMIC DNA]</scope>
    <source>
        <strain evidence="4">MJR7716</strain>
    </source>
</reference>
<keyword evidence="1" id="KW-0732">Signal</keyword>
<dbReference type="Gene3D" id="2.60.120.1350">
    <property type="entry name" value="Protein of unknown function DUF4465"/>
    <property type="match status" value="1"/>
</dbReference>
<dbReference type="NCBIfam" id="TIGR04183">
    <property type="entry name" value="Por_Secre_tail"/>
    <property type="match status" value="1"/>
</dbReference>
<dbReference type="Pfam" id="PF14873">
    <property type="entry name" value="BNR_assoc_N"/>
    <property type="match status" value="1"/>
</dbReference>
<name>A0A133QLX9_9BACT</name>
<protein>
    <recommendedName>
        <fullName evidence="2">Sialidase N-terminal domain-containing protein</fullName>
    </recommendedName>
</protein>
<dbReference type="Gene3D" id="2.60.40.1290">
    <property type="match status" value="2"/>
</dbReference>
<dbReference type="eggNOG" id="COG3291">
    <property type="taxonomic scope" value="Bacteria"/>
</dbReference>
<dbReference type="Gene3D" id="2.160.20.10">
    <property type="entry name" value="Single-stranded right-handed beta-helix, Pectin lyase-like"/>
    <property type="match status" value="1"/>
</dbReference>
<dbReference type="InterPro" id="IPR006626">
    <property type="entry name" value="PbH1"/>
</dbReference>
<comment type="caution">
    <text evidence="3">The sequence shown here is derived from an EMBL/GenBank/DDBJ whole genome shotgun (WGS) entry which is preliminary data.</text>
</comment>
<dbReference type="Pfam" id="PF14717">
    <property type="entry name" value="DUF4465"/>
    <property type="match status" value="1"/>
</dbReference>
<feature type="domain" description="Sialidase N-terminal" evidence="2">
    <location>
        <begin position="232"/>
        <end position="286"/>
    </location>
</feature>